<keyword evidence="1" id="KW-0547">Nucleotide-binding</keyword>
<dbReference type="Proteomes" id="UP000249293">
    <property type="component" value="Chromosome 2"/>
</dbReference>
<evidence type="ECO:0000313" key="4">
    <source>
        <dbReference type="EMBL" id="AWU75445.1"/>
    </source>
</evidence>
<dbReference type="GO" id="GO:0015937">
    <property type="term" value="P:coenzyme A biosynthetic process"/>
    <property type="evidence" value="ECO:0007669"/>
    <property type="project" value="InterPro"/>
</dbReference>
<dbReference type="PANTHER" id="PTHR10695">
    <property type="entry name" value="DEPHOSPHO-COA KINASE-RELATED"/>
    <property type="match status" value="1"/>
</dbReference>
<keyword evidence="5" id="KW-0418">Kinase</keyword>
<keyword evidence="5" id="KW-0808">Transferase</keyword>
<proteinExistence type="inferred from homology"/>
<sequence>MLILGLTGGIATGKSTVSKHLAEKHNIPIIDADKIAREIVEPGTPCYNLIVEYFAPLIPDLVDLDTGVLNRGALGAHVFTHKKDLEKLNSITHPAVKKKILHTILKEYFSFSPVVILDVPLLFESGMDWLCSKVLTITCNDEIQLRRLLHRNKDLTRDQALSRINSQMKVLKKAQMSDYIIENNGTLDDLVTKVDEFVCHHLHALNSKACFDYWVNLAEVLFPPLALVGALYALSRRFSVKYF</sequence>
<feature type="transmembrane region" description="Helical" evidence="3">
    <location>
        <begin position="213"/>
        <end position="234"/>
    </location>
</feature>
<keyword evidence="7" id="KW-1185">Reference proteome</keyword>
<dbReference type="InterPro" id="IPR027417">
    <property type="entry name" value="P-loop_NTPase"/>
</dbReference>
<dbReference type="CDD" id="cd02022">
    <property type="entry name" value="DPCK"/>
    <property type="match status" value="1"/>
</dbReference>
<dbReference type="GO" id="GO:0005524">
    <property type="term" value="F:ATP binding"/>
    <property type="evidence" value="ECO:0007669"/>
    <property type="project" value="UniProtKB-KW"/>
</dbReference>
<keyword evidence="3" id="KW-1133">Transmembrane helix</keyword>
<evidence type="ECO:0000313" key="5">
    <source>
        <dbReference type="EMBL" id="ONH74190.1"/>
    </source>
</evidence>
<dbReference type="OrthoDB" id="247245at2759"/>
<accession>A0A1V2LMF1</accession>
<evidence type="ECO:0000256" key="1">
    <source>
        <dbReference type="ARBA" id="ARBA00022741"/>
    </source>
</evidence>
<dbReference type="AlphaFoldDB" id="A0A1V2LMF1"/>
<gene>
    <name evidence="5" type="ORF">BOH78_2581</name>
    <name evidence="4" type="ORF">C5L36_0B06900</name>
</gene>
<dbReference type="GO" id="GO:0004140">
    <property type="term" value="F:dephospho-CoA kinase activity"/>
    <property type="evidence" value="ECO:0007669"/>
    <property type="project" value="InterPro"/>
</dbReference>
<evidence type="ECO:0000313" key="7">
    <source>
        <dbReference type="Proteomes" id="UP000249293"/>
    </source>
</evidence>
<dbReference type="SUPFAM" id="SSF52540">
    <property type="entry name" value="P-loop containing nucleoside triphosphate hydrolases"/>
    <property type="match status" value="1"/>
</dbReference>
<dbReference type="EMBL" id="CP028774">
    <property type="protein sequence ID" value="AWU75445.1"/>
    <property type="molecule type" value="Genomic_DNA"/>
</dbReference>
<protein>
    <submittedName>
        <fullName evidence="5">Dephospho-CoA kinase CAB5</fullName>
    </submittedName>
</protein>
<dbReference type="InterPro" id="IPR001977">
    <property type="entry name" value="Depp_CoAkinase"/>
</dbReference>
<evidence type="ECO:0000256" key="3">
    <source>
        <dbReference type="SAM" id="Phobius"/>
    </source>
</evidence>
<reference evidence="6" key="1">
    <citation type="journal article" date="2017" name="Genome Announc.">
        <title>Genome sequences of Cyberlindnera fabianii 65, Pichia kudriavzevii 129, and Saccharomyces cerevisiae 131 isolated from fermented masau fruits in Zimbabwe.</title>
        <authorList>
            <person name="van Rijswijck I.M.H."/>
            <person name="Derks M.F.L."/>
            <person name="Abee T."/>
            <person name="de Ridder D."/>
            <person name="Smid E.J."/>
        </authorList>
    </citation>
    <scope>NUCLEOTIDE SEQUENCE [LARGE SCALE GENOMIC DNA]</scope>
    <source>
        <strain evidence="6">129</strain>
    </source>
</reference>
<keyword evidence="3" id="KW-0812">Transmembrane</keyword>
<reference evidence="4 7" key="3">
    <citation type="submission" date="2018-06" db="EMBL/GenBank/DDBJ databases">
        <title>Population genomics shows no distinction between pathogenic Candida krusei and environmental Pichia kudriavzevii: One species, four names.</title>
        <authorList>
            <person name="Douglass A.P."/>
            <person name="Offei B."/>
            <person name="Braun-Galleani S."/>
            <person name="Coughlan A.Y."/>
            <person name="Martos A."/>
            <person name="Ortiz-Merino R.A."/>
            <person name="Byrne K.P."/>
            <person name="Wolfe K.H."/>
        </authorList>
    </citation>
    <scope>NUCLEOTIDE SEQUENCE [LARGE SCALE GENOMIC DNA]</scope>
    <source>
        <strain evidence="4 7">CBS573</strain>
    </source>
</reference>
<dbReference type="Gene3D" id="3.40.50.300">
    <property type="entry name" value="P-loop containing nucleotide triphosphate hydrolases"/>
    <property type="match status" value="1"/>
</dbReference>
<keyword evidence="3" id="KW-0472">Membrane</keyword>
<dbReference type="Pfam" id="PF01121">
    <property type="entry name" value="CoaE"/>
    <property type="match status" value="1"/>
</dbReference>
<dbReference type="Proteomes" id="UP000189274">
    <property type="component" value="Unassembled WGS sequence"/>
</dbReference>
<evidence type="ECO:0000313" key="6">
    <source>
        <dbReference type="Proteomes" id="UP000189274"/>
    </source>
</evidence>
<dbReference type="VEuPathDB" id="FungiDB:C5L36_0B06900"/>
<dbReference type="STRING" id="4909.A0A1V2LMF1"/>
<dbReference type="PROSITE" id="PS51219">
    <property type="entry name" value="DPCK"/>
    <property type="match status" value="1"/>
</dbReference>
<dbReference type="NCBIfam" id="TIGR00152">
    <property type="entry name" value="dephospho-CoA kinase"/>
    <property type="match status" value="1"/>
</dbReference>
<reference evidence="5" key="2">
    <citation type="submission" date="2017-01" db="EMBL/GenBank/DDBJ databases">
        <authorList>
            <person name="Mah S.A."/>
            <person name="Swanson W.J."/>
            <person name="Moy G.W."/>
            <person name="Vacquier V.D."/>
        </authorList>
    </citation>
    <scope>NUCLEOTIDE SEQUENCE [LARGE SCALE GENOMIC DNA]</scope>
    <source>
        <strain evidence="5">129</strain>
    </source>
</reference>
<name>A0A1V2LMF1_PICKU</name>
<evidence type="ECO:0000256" key="2">
    <source>
        <dbReference type="ARBA" id="ARBA00022840"/>
    </source>
</evidence>
<dbReference type="HAMAP" id="MF_00376">
    <property type="entry name" value="Dephospho_CoA_kinase"/>
    <property type="match status" value="1"/>
</dbReference>
<keyword evidence="2" id="KW-0067">ATP-binding</keyword>
<organism evidence="5 6">
    <name type="scientific">Pichia kudriavzevii</name>
    <name type="common">Yeast</name>
    <name type="synonym">Issatchenkia orientalis</name>
    <dbReference type="NCBI Taxonomy" id="4909"/>
    <lineage>
        <taxon>Eukaryota</taxon>
        <taxon>Fungi</taxon>
        <taxon>Dikarya</taxon>
        <taxon>Ascomycota</taxon>
        <taxon>Saccharomycotina</taxon>
        <taxon>Pichiomycetes</taxon>
        <taxon>Pichiales</taxon>
        <taxon>Pichiaceae</taxon>
        <taxon>Pichia</taxon>
    </lineage>
</organism>
<dbReference type="PANTHER" id="PTHR10695:SF46">
    <property type="entry name" value="BIFUNCTIONAL COENZYME A SYNTHASE-RELATED"/>
    <property type="match status" value="1"/>
</dbReference>
<dbReference type="EMBL" id="MQVM01000011">
    <property type="protein sequence ID" value="ONH74190.1"/>
    <property type="molecule type" value="Genomic_DNA"/>
</dbReference>